<dbReference type="GO" id="GO:0005634">
    <property type="term" value="C:nucleus"/>
    <property type="evidence" value="ECO:0007669"/>
    <property type="project" value="TreeGrafter"/>
</dbReference>
<evidence type="ECO:0000256" key="3">
    <source>
        <dbReference type="ARBA" id="ARBA00022679"/>
    </source>
</evidence>
<feature type="compositionally biased region" description="Gly residues" evidence="9">
    <location>
        <begin position="198"/>
        <end position="210"/>
    </location>
</feature>
<keyword evidence="7" id="KW-0862">Zinc</keyword>
<evidence type="ECO:0000256" key="9">
    <source>
        <dbReference type="SAM" id="MobiDB-lite"/>
    </source>
</evidence>
<dbReference type="GO" id="GO:0006511">
    <property type="term" value="P:ubiquitin-dependent protein catabolic process"/>
    <property type="evidence" value="ECO:0007669"/>
    <property type="project" value="TreeGrafter"/>
</dbReference>
<evidence type="ECO:0000313" key="11">
    <source>
        <dbReference type="EMBL" id="KAF2456234.1"/>
    </source>
</evidence>
<dbReference type="Proteomes" id="UP000799766">
    <property type="component" value="Unassembled WGS sequence"/>
</dbReference>
<dbReference type="InterPro" id="IPR013083">
    <property type="entry name" value="Znf_RING/FYVE/PHD"/>
</dbReference>
<keyword evidence="12" id="KW-1185">Reference proteome</keyword>
<feature type="region of interest" description="Disordered" evidence="9">
    <location>
        <begin position="163"/>
        <end position="213"/>
    </location>
</feature>
<dbReference type="PANTHER" id="PTHR45931:SF3">
    <property type="entry name" value="RING ZINC FINGER-CONTAINING PROTEIN"/>
    <property type="match status" value="1"/>
</dbReference>
<keyword evidence="5 8" id="KW-0863">Zinc-finger</keyword>
<evidence type="ECO:0000256" key="6">
    <source>
        <dbReference type="ARBA" id="ARBA00022786"/>
    </source>
</evidence>
<feature type="compositionally biased region" description="Low complexity" evidence="9">
    <location>
        <begin position="264"/>
        <end position="278"/>
    </location>
</feature>
<keyword evidence="4" id="KW-0479">Metal-binding</keyword>
<dbReference type="EC" id="2.3.2.27" evidence="2"/>
<keyword evidence="3" id="KW-0808">Transferase</keyword>
<feature type="region of interest" description="Disordered" evidence="9">
    <location>
        <begin position="71"/>
        <end position="109"/>
    </location>
</feature>
<dbReference type="PROSITE" id="PS50089">
    <property type="entry name" value="ZF_RING_2"/>
    <property type="match status" value="1"/>
</dbReference>
<evidence type="ECO:0000259" key="10">
    <source>
        <dbReference type="PROSITE" id="PS50089"/>
    </source>
</evidence>
<feature type="compositionally biased region" description="Basic and acidic residues" evidence="9">
    <location>
        <begin position="71"/>
        <end position="84"/>
    </location>
</feature>
<dbReference type="FunFam" id="3.30.40.10:FF:000127">
    <property type="entry name" value="E3 ubiquitin-protein ligase RNF181"/>
    <property type="match status" value="1"/>
</dbReference>
<protein>
    <recommendedName>
        <fullName evidence="2">RING-type E3 ubiquitin transferase</fullName>
        <ecNumber evidence="2">2.3.2.27</ecNumber>
    </recommendedName>
</protein>
<dbReference type="EMBL" id="MU001684">
    <property type="protein sequence ID" value="KAF2456234.1"/>
    <property type="molecule type" value="Genomic_DNA"/>
</dbReference>
<evidence type="ECO:0000256" key="4">
    <source>
        <dbReference type="ARBA" id="ARBA00022723"/>
    </source>
</evidence>
<dbReference type="InterPro" id="IPR051834">
    <property type="entry name" value="RING_finger_E3_ligase"/>
</dbReference>
<proteinExistence type="predicted"/>
<feature type="compositionally biased region" description="Gly residues" evidence="9">
    <location>
        <begin position="435"/>
        <end position="444"/>
    </location>
</feature>
<name>A0A6A6NXI4_9PEZI</name>
<dbReference type="GO" id="GO:0008270">
    <property type="term" value="F:zinc ion binding"/>
    <property type="evidence" value="ECO:0007669"/>
    <property type="project" value="UniProtKB-KW"/>
</dbReference>
<accession>A0A6A6NXI4</accession>
<evidence type="ECO:0000313" key="12">
    <source>
        <dbReference type="Proteomes" id="UP000799766"/>
    </source>
</evidence>
<sequence>MDRPGPREMVFCHQCENEWYRDEHGLMCPECQSEFTEIIEPDNDPRDLHDDENNHEFPESLLREHILGDLGQHDHDHHHPHDQHPFSPSPPPHLHHLHDVPDPEEDDLNRFTIRRTGPGNFTLSGTFVRSIPPRARSPGGSAHDMPPGMAGIANNFGTMLQSILGGAPNQQRPPDMGSPPPQGGAAGDERGSPPPPDAGGGGGGNGGGGRFAYTTHRLYPRDANNPQPQMQPVDELGNLMNELIEHLNNAGGHQAHPHPHPFSPTAGVGATGPGAARAGPPPFNPLTALLSSLFNPASAAHGDAVYTQEALDRVISQLMEQNTTGSAPGPASAEAMARLPTKPVDASMLGDNGKAECSICMDEVGLGEQVTELPCRHWFHGSCIKAWLGEHDTCPHCRQGIEDPAKKEGGGAGSGNTPGGAGGAGASGSSANPGPGLGPAGFGGSPSAPHTPSMPGAFDSGGGGGGDGGNTAVHGWGSGSGSGSGSGTRASPFMMPDSPESSGSRSGQGRRPSGSRRASGGSFMQGRSNGGERVSVGERVRNFWSRR</sequence>
<feature type="region of interest" description="Disordered" evidence="9">
    <location>
        <begin position="405"/>
        <end position="547"/>
    </location>
</feature>
<feature type="compositionally biased region" description="Low complexity" evidence="9">
    <location>
        <begin position="501"/>
        <end position="522"/>
    </location>
</feature>
<gene>
    <name evidence="11" type="ORF">BDY21DRAFT_372834</name>
</gene>
<feature type="compositionally biased region" description="Gly residues" evidence="9">
    <location>
        <begin position="410"/>
        <end position="426"/>
    </location>
</feature>
<dbReference type="SUPFAM" id="SSF57850">
    <property type="entry name" value="RING/U-box"/>
    <property type="match status" value="1"/>
</dbReference>
<dbReference type="SMART" id="SM00184">
    <property type="entry name" value="RING"/>
    <property type="match status" value="1"/>
</dbReference>
<reference evidence="11" key="1">
    <citation type="journal article" date="2020" name="Stud. Mycol.">
        <title>101 Dothideomycetes genomes: a test case for predicting lifestyles and emergence of pathogens.</title>
        <authorList>
            <person name="Haridas S."/>
            <person name="Albert R."/>
            <person name="Binder M."/>
            <person name="Bloem J."/>
            <person name="Labutti K."/>
            <person name="Salamov A."/>
            <person name="Andreopoulos B."/>
            <person name="Baker S."/>
            <person name="Barry K."/>
            <person name="Bills G."/>
            <person name="Bluhm B."/>
            <person name="Cannon C."/>
            <person name="Castanera R."/>
            <person name="Culley D."/>
            <person name="Daum C."/>
            <person name="Ezra D."/>
            <person name="Gonzalez J."/>
            <person name="Henrissat B."/>
            <person name="Kuo A."/>
            <person name="Liang C."/>
            <person name="Lipzen A."/>
            <person name="Lutzoni F."/>
            <person name="Magnuson J."/>
            <person name="Mondo S."/>
            <person name="Nolan M."/>
            <person name="Ohm R."/>
            <person name="Pangilinan J."/>
            <person name="Park H.-J."/>
            <person name="Ramirez L."/>
            <person name="Alfaro M."/>
            <person name="Sun H."/>
            <person name="Tritt A."/>
            <person name="Yoshinaga Y."/>
            <person name="Zwiers L.-H."/>
            <person name="Turgeon B."/>
            <person name="Goodwin S."/>
            <person name="Spatafora J."/>
            <person name="Crous P."/>
            <person name="Grigoriev I."/>
        </authorList>
    </citation>
    <scope>NUCLEOTIDE SEQUENCE</scope>
    <source>
        <strain evidence="11">ATCC 16933</strain>
    </source>
</reference>
<comment type="catalytic activity">
    <reaction evidence="1">
        <text>S-ubiquitinyl-[E2 ubiquitin-conjugating enzyme]-L-cysteine + [acceptor protein]-L-lysine = [E2 ubiquitin-conjugating enzyme]-L-cysteine + N(6)-ubiquitinyl-[acceptor protein]-L-lysine.</text>
        <dbReference type="EC" id="2.3.2.27"/>
    </reaction>
</comment>
<dbReference type="OrthoDB" id="8062037at2759"/>
<feature type="compositionally biased region" description="Gly residues" evidence="9">
    <location>
        <begin position="476"/>
        <end position="486"/>
    </location>
</feature>
<evidence type="ECO:0000256" key="8">
    <source>
        <dbReference type="PROSITE-ProRule" id="PRU00175"/>
    </source>
</evidence>
<evidence type="ECO:0000256" key="2">
    <source>
        <dbReference type="ARBA" id="ARBA00012483"/>
    </source>
</evidence>
<dbReference type="GO" id="GO:0016567">
    <property type="term" value="P:protein ubiquitination"/>
    <property type="evidence" value="ECO:0007669"/>
    <property type="project" value="UniProtKB-ARBA"/>
</dbReference>
<feature type="region of interest" description="Disordered" evidence="9">
    <location>
        <begin position="123"/>
        <end position="148"/>
    </location>
</feature>
<dbReference type="PANTHER" id="PTHR45931">
    <property type="entry name" value="SI:CH211-59O9.10"/>
    <property type="match status" value="1"/>
</dbReference>
<evidence type="ECO:0000256" key="1">
    <source>
        <dbReference type="ARBA" id="ARBA00000900"/>
    </source>
</evidence>
<dbReference type="GO" id="GO:0061630">
    <property type="term" value="F:ubiquitin protein ligase activity"/>
    <property type="evidence" value="ECO:0007669"/>
    <property type="project" value="UniProtKB-EC"/>
</dbReference>
<dbReference type="InterPro" id="IPR001841">
    <property type="entry name" value="Znf_RING"/>
</dbReference>
<organism evidence="11 12">
    <name type="scientific">Lineolata rhizophorae</name>
    <dbReference type="NCBI Taxonomy" id="578093"/>
    <lineage>
        <taxon>Eukaryota</taxon>
        <taxon>Fungi</taxon>
        <taxon>Dikarya</taxon>
        <taxon>Ascomycota</taxon>
        <taxon>Pezizomycotina</taxon>
        <taxon>Dothideomycetes</taxon>
        <taxon>Dothideomycetes incertae sedis</taxon>
        <taxon>Lineolatales</taxon>
        <taxon>Lineolataceae</taxon>
        <taxon>Lineolata</taxon>
    </lineage>
</organism>
<feature type="region of interest" description="Disordered" evidence="9">
    <location>
        <begin position="250"/>
        <end position="280"/>
    </location>
</feature>
<feature type="domain" description="RING-type" evidence="10">
    <location>
        <begin position="357"/>
        <end position="398"/>
    </location>
</feature>
<feature type="compositionally biased region" description="Gly residues" evidence="9">
    <location>
        <begin position="459"/>
        <end position="469"/>
    </location>
</feature>
<dbReference type="Pfam" id="PF13639">
    <property type="entry name" value="zf-RING_2"/>
    <property type="match status" value="1"/>
</dbReference>
<dbReference type="AlphaFoldDB" id="A0A6A6NXI4"/>
<dbReference type="Gene3D" id="3.30.40.10">
    <property type="entry name" value="Zinc/RING finger domain, C3HC4 (zinc finger)"/>
    <property type="match status" value="1"/>
</dbReference>
<evidence type="ECO:0000256" key="5">
    <source>
        <dbReference type="ARBA" id="ARBA00022771"/>
    </source>
</evidence>
<evidence type="ECO:0000256" key="7">
    <source>
        <dbReference type="ARBA" id="ARBA00022833"/>
    </source>
</evidence>
<keyword evidence="6" id="KW-0833">Ubl conjugation pathway</keyword>